<name>A0A2W0HY78_9BACI</name>
<proteinExistence type="predicted"/>
<dbReference type="OrthoDB" id="9802114at2"/>
<dbReference type="AlphaFoldDB" id="A0A2W0HY78"/>
<dbReference type="InterPro" id="IPR000644">
    <property type="entry name" value="CBS_dom"/>
</dbReference>
<evidence type="ECO:0000256" key="2">
    <source>
        <dbReference type="PROSITE-ProRule" id="PRU00703"/>
    </source>
</evidence>
<dbReference type="RefSeq" id="WP_110518872.1">
    <property type="nucleotide sequence ID" value="NZ_PDOF01000001.1"/>
</dbReference>
<dbReference type="Pfam" id="PF00571">
    <property type="entry name" value="CBS"/>
    <property type="match status" value="2"/>
</dbReference>
<evidence type="ECO:0000256" key="1">
    <source>
        <dbReference type="ARBA" id="ARBA00023122"/>
    </source>
</evidence>
<accession>A0A2W0HY78</accession>
<dbReference type="EMBL" id="PDOF01000001">
    <property type="protein sequence ID" value="PYZ98748.1"/>
    <property type="molecule type" value="Genomic_DNA"/>
</dbReference>
<dbReference type="PANTHER" id="PTHR43080:SF2">
    <property type="entry name" value="CBS DOMAIN-CONTAINING PROTEIN"/>
    <property type="match status" value="1"/>
</dbReference>
<dbReference type="SMART" id="SM00116">
    <property type="entry name" value="CBS"/>
    <property type="match status" value="2"/>
</dbReference>
<reference evidence="4 5" key="1">
    <citation type="submission" date="2017-10" db="EMBL/GenBank/DDBJ databases">
        <title>Bacillus sp. nov., a halophilic bacterium isolated from a Yangshapao Lake.</title>
        <authorList>
            <person name="Wang H."/>
        </authorList>
    </citation>
    <scope>NUCLEOTIDE SEQUENCE [LARGE SCALE GENOMIC DNA]</scope>
    <source>
        <strain evidence="4 5">YSP-3</strain>
    </source>
</reference>
<dbReference type="InterPro" id="IPR051257">
    <property type="entry name" value="Diverse_CBS-Domain"/>
</dbReference>
<keyword evidence="1 2" id="KW-0129">CBS domain</keyword>
<comment type="caution">
    <text evidence="4">The sequence shown here is derived from an EMBL/GenBank/DDBJ whole genome shotgun (WGS) entry which is preliminary data.</text>
</comment>
<gene>
    <name evidence="4" type="ORF">CR205_09290</name>
</gene>
<evidence type="ECO:0000313" key="4">
    <source>
        <dbReference type="EMBL" id="PYZ98748.1"/>
    </source>
</evidence>
<dbReference type="Gene3D" id="3.10.580.10">
    <property type="entry name" value="CBS-domain"/>
    <property type="match status" value="1"/>
</dbReference>
<dbReference type="InterPro" id="IPR046342">
    <property type="entry name" value="CBS_dom_sf"/>
</dbReference>
<organism evidence="4 5">
    <name type="scientific">Alteribacter lacisalsi</name>
    <dbReference type="NCBI Taxonomy" id="2045244"/>
    <lineage>
        <taxon>Bacteria</taxon>
        <taxon>Bacillati</taxon>
        <taxon>Bacillota</taxon>
        <taxon>Bacilli</taxon>
        <taxon>Bacillales</taxon>
        <taxon>Bacillaceae</taxon>
        <taxon>Alteribacter</taxon>
    </lineage>
</organism>
<dbReference type="SUPFAM" id="SSF54631">
    <property type="entry name" value="CBS-domain pair"/>
    <property type="match status" value="1"/>
</dbReference>
<sequence>MNQSIRDYMSKGCASCTPDQSIQEVAALMEQNDCGAIPVVENGQIRGIITDRDLALRATAHNLSPDTPCSECMSDTVTVADCNMDAHEAARLMAEKQIRRLPVVENGQVIGMLSLGDLSTQDSFEDDAGHALSSISCKAHHPNNLQ</sequence>
<protein>
    <submittedName>
        <fullName evidence="4">CBS domain-containing protein</fullName>
    </submittedName>
</protein>
<dbReference type="CDD" id="cd04622">
    <property type="entry name" value="CBS_pair_HRP1_like"/>
    <property type="match status" value="1"/>
</dbReference>
<feature type="domain" description="CBS" evidence="3">
    <location>
        <begin position="9"/>
        <end position="67"/>
    </location>
</feature>
<dbReference type="Proteomes" id="UP000248066">
    <property type="component" value="Unassembled WGS sequence"/>
</dbReference>
<feature type="domain" description="CBS" evidence="3">
    <location>
        <begin position="73"/>
        <end position="128"/>
    </location>
</feature>
<dbReference type="PANTHER" id="PTHR43080">
    <property type="entry name" value="CBS DOMAIN-CONTAINING PROTEIN CBSX3, MITOCHONDRIAL"/>
    <property type="match status" value="1"/>
</dbReference>
<evidence type="ECO:0000259" key="3">
    <source>
        <dbReference type="PROSITE" id="PS51371"/>
    </source>
</evidence>
<dbReference type="PROSITE" id="PS51371">
    <property type="entry name" value="CBS"/>
    <property type="match status" value="2"/>
</dbReference>
<keyword evidence="5" id="KW-1185">Reference proteome</keyword>
<evidence type="ECO:0000313" key="5">
    <source>
        <dbReference type="Proteomes" id="UP000248066"/>
    </source>
</evidence>